<feature type="compositionally biased region" description="Polar residues" evidence="1">
    <location>
        <begin position="66"/>
        <end position="89"/>
    </location>
</feature>
<evidence type="ECO:0000313" key="2">
    <source>
        <dbReference type="EMBL" id="KAB2634100.1"/>
    </source>
</evidence>
<accession>A0A5N5I8T7</accession>
<reference evidence="2 3" key="2">
    <citation type="submission" date="2019-11" db="EMBL/GenBank/DDBJ databases">
        <title>A de novo genome assembly of a pear dwarfing rootstock.</title>
        <authorList>
            <person name="Wang F."/>
            <person name="Wang J."/>
            <person name="Li S."/>
            <person name="Zhang Y."/>
            <person name="Fang M."/>
            <person name="Ma L."/>
            <person name="Zhao Y."/>
            <person name="Jiang S."/>
        </authorList>
    </citation>
    <scope>NUCLEOTIDE SEQUENCE [LARGE SCALE GENOMIC DNA]</scope>
    <source>
        <strain evidence="2">S2</strain>
        <tissue evidence="2">Leaf</tissue>
    </source>
</reference>
<evidence type="ECO:0000313" key="3">
    <source>
        <dbReference type="Proteomes" id="UP000327157"/>
    </source>
</evidence>
<proteinExistence type="predicted"/>
<organism evidence="2 3">
    <name type="scientific">Pyrus ussuriensis x Pyrus communis</name>
    <dbReference type="NCBI Taxonomy" id="2448454"/>
    <lineage>
        <taxon>Eukaryota</taxon>
        <taxon>Viridiplantae</taxon>
        <taxon>Streptophyta</taxon>
        <taxon>Embryophyta</taxon>
        <taxon>Tracheophyta</taxon>
        <taxon>Spermatophyta</taxon>
        <taxon>Magnoliopsida</taxon>
        <taxon>eudicotyledons</taxon>
        <taxon>Gunneridae</taxon>
        <taxon>Pentapetalae</taxon>
        <taxon>rosids</taxon>
        <taxon>fabids</taxon>
        <taxon>Rosales</taxon>
        <taxon>Rosaceae</taxon>
        <taxon>Amygdaloideae</taxon>
        <taxon>Maleae</taxon>
        <taxon>Pyrus</taxon>
    </lineage>
</organism>
<dbReference type="EMBL" id="SMOL01000096">
    <property type="protein sequence ID" value="KAB2634100.1"/>
    <property type="molecule type" value="Genomic_DNA"/>
</dbReference>
<gene>
    <name evidence="2" type="ORF">D8674_041822</name>
</gene>
<name>A0A5N5I8T7_9ROSA</name>
<dbReference type="AlphaFoldDB" id="A0A5N5I8T7"/>
<protein>
    <submittedName>
        <fullName evidence="2">Uncharacterized protein</fullName>
    </submittedName>
</protein>
<comment type="caution">
    <text evidence="2">The sequence shown here is derived from an EMBL/GenBank/DDBJ whole genome shotgun (WGS) entry which is preliminary data.</text>
</comment>
<reference evidence="2 3" key="1">
    <citation type="submission" date="2019-09" db="EMBL/GenBank/DDBJ databases">
        <authorList>
            <person name="Ou C."/>
        </authorList>
    </citation>
    <scope>NUCLEOTIDE SEQUENCE [LARGE SCALE GENOMIC DNA]</scope>
    <source>
        <strain evidence="2">S2</strain>
        <tissue evidence="2">Leaf</tissue>
    </source>
</reference>
<evidence type="ECO:0000256" key="1">
    <source>
        <dbReference type="SAM" id="MobiDB-lite"/>
    </source>
</evidence>
<keyword evidence="3" id="KW-1185">Reference proteome</keyword>
<feature type="region of interest" description="Disordered" evidence="1">
    <location>
        <begin position="63"/>
        <end position="89"/>
    </location>
</feature>
<dbReference type="Proteomes" id="UP000327157">
    <property type="component" value="Unassembled WGS sequence"/>
</dbReference>
<sequence length="89" mass="10685">MSKQLSFEEFTFGRNFRGDFLPPLSTFWTPKRYNLILHLCKFEIFPTNRRDLSCRRQCWRWRTGTDEQSSPERTGNIPSKSMEYSNGVR</sequence>